<evidence type="ECO:0000313" key="1">
    <source>
        <dbReference type="EMBL" id="RDI98796.1"/>
    </source>
</evidence>
<dbReference type="AlphaFoldDB" id="A0A370K823"/>
<dbReference type="Proteomes" id="UP000254711">
    <property type="component" value="Unassembled WGS sequence"/>
</dbReference>
<proteinExistence type="predicted"/>
<protein>
    <submittedName>
        <fullName evidence="1">Uncharacterized protein</fullName>
    </submittedName>
</protein>
<name>A0A370K823_9GAMM</name>
<comment type="caution">
    <text evidence="1">The sequence shown here is derived from an EMBL/GenBank/DDBJ whole genome shotgun (WGS) entry which is preliminary data.</text>
</comment>
<reference evidence="1 2" key="1">
    <citation type="submission" date="2018-07" db="EMBL/GenBank/DDBJ databases">
        <title>Dyella solisilvae sp. nov., isolated from the pine and broad-leaved mixed forest soil.</title>
        <authorList>
            <person name="Gao Z."/>
            <person name="Qiu L."/>
        </authorList>
    </citation>
    <scope>NUCLEOTIDE SEQUENCE [LARGE SCALE GENOMIC DNA]</scope>
    <source>
        <strain evidence="1 2">DHG54</strain>
    </source>
</reference>
<accession>A0A370K823</accession>
<gene>
    <name evidence="1" type="ORF">DVT68_09800</name>
</gene>
<dbReference type="EMBL" id="QQSY01000002">
    <property type="protein sequence ID" value="RDI98796.1"/>
    <property type="molecule type" value="Genomic_DNA"/>
</dbReference>
<keyword evidence="2" id="KW-1185">Reference proteome</keyword>
<organism evidence="1 2">
    <name type="scientific">Dyella solisilvae</name>
    <dbReference type="NCBI Taxonomy" id="1920168"/>
    <lineage>
        <taxon>Bacteria</taxon>
        <taxon>Pseudomonadati</taxon>
        <taxon>Pseudomonadota</taxon>
        <taxon>Gammaproteobacteria</taxon>
        <taxon>Lysobacterales</taxon>
        <taxon>Rhodanobacteraceae</taxon>
        <taxon>Dyella</taxon>
    </lineage>
</organism>
<evidence type="ECO:0000313" key="2">
    <source>
        <dbReference type="Proteomes" id="UP000254711"/>
    </source>
</evidence>
<sequence>MPLAALKFVPIDRASYDLGYEAGKSGENAAKKPTDWVSYWLGYGEEKRAEGDTPPRTGSFADLLHEDQRCVQGEVLTLRQSTYAKTKDATGNTFLCNRFTVLPSA</sequence>